<dbReference type="AlphaFoldDB" id="A0A0D0D100"/>
<evidence type="ECO:0000313" key="3">
    <source>
        <dbReference type="Proteomes" id="UP000054538"/>
    </source>
</evidence>
<dbReference type="InParanoid" id="A0A0D0D100"/>
<keyword evidence="3" id="KW-1185">Reference proteome</keyword>
<organism evidence="2 3">
    <name type="scientific">Paxillus rubicundulus Ve08.2h10</name>
    <dbReference type="NCBI Taxonomy" id="930991"/>
    <lineage>
        <taxon>Eukaryota</taxon>
        <taxon>Fungi</taxon>
        <taxon>Dikarya</taxon>
        <taxon>Basidiomycota</taxon>
        <taxon>Agaricomycotina</taxon>
        <taxon>Agaricomycetes</taxon>
        <taxon>Agaricomycetidae</taxon>
        <taxon>Boletales</taxon>
        <taxon>Paxilineae</taxon>
        <taxon>Paxillaceae</taxon>
        <taxon>Paxillus</taxon>
    </lineage>
</organism>
<accession>A0A0D0D100</accession>
<dbReference type="Proteomes" id="UP000054538">
    <property type="component" value="Unassembled WGS sequence"/>
</dbReference>
<name>A0A0D0D100_9AGAM</name>
<sequence length="67" mass="7512">MRINHRNERPVAFEVRCTKTRGCNCLGTTAITLCTSLVQRHHHHVHTGPSAGRDAPRTPFQGGRHTK</sequence>
<evidence type="ECO:0000256" key="1">
    <source>
        <dbReference type="SAM" id="MobiDB-lite"/>
    </source>
</evidence>
<dbReference type="HOGENOM" id="CLU_2813172_0_0_1"/>
<feature type="region of interest" description="Disordered" evidence="1">
    <location>
        <begin position="40"/>
        <end position="67"/>
    </location>
</feature>
<reference evidence="2 3" key="1">
    <citation type="submission" date="2014-04" db="EMBL/GenBank/DDBJ databases">
        <authorList>
            <consortium name="DOE Joint Genome Institute"/>
            <person name="Kuo A."/>
            <person name="Kohler A."/>
            <person name="Jargeat P."/>
            <person name="Nagy L.G."/>
            <person name="Floudas D."/>
            <person name="Copeland A."/>
            <person name="Barry K.W."/>
            <person name="Cichocki N."/>
            <person name="Veneault-Fourrey C."/>
            <person name="LaButti K."/>
            <person name="Lindquist E.A."/>
            <person name="Lipzen A."/>
            <person name="Lundell T."/>
            <person name="Morin E."/>
            <person name="Murat C."/>
            <person name="Sun H."/>
            <person name="Tunlid A."/>
            <person name="Henrissat B."/>
            <person name="Grigoriev I.V."/>
            <person name="Hibbett D.S."/>
            <person name="Martin F."/>
            <person name="Nordberg H.P."/>
            <person name="Cantor M.N."/>
            <person name="Hua S.X."/>
        </authorList>
    </citation>
    <scope>NUCLEOTIDE SEQUENCE [LARGE SCALE GENOMIC DNA]</scope>
    <source>
        <strain evidence="2 3">Ve08.2h10</strain>
    </source>
</reference>
<dbReference type="EMBL" id="KN825744">
    <property type="protein sequence ID" value="KIK81713.1"/>
    <property type="molecule type" value="Genomic_DNA"/>
</dbReference>
<reference evidence="3" key="2">
    <citation type="submission" date="2015-01" db="EMBL/GenBank/DDBJ databases">
        <title>Evolutionary Origins and Diversification of the Mycorrhizal Mutualists.</title>
        <authorList>
            <consortium name="DOE Joint Genome Institute"/>
            <consortium name="Mycorrhizal Genomics Consortium"/>
            <person name="Kohler A."/>
            <person name="Kuo A."/>
            <person name="Nagy L.G."/>
            <person name="Floudas D."/>
            <person name="Copeland A."/>
            <person name="Barry K.W."/>
            <person name="Cichocki N."/>
            <person name="Veneault-Fourrey C."/>
            <person name="LaButti K."/>
            <person name="Lindquist E.A."/>
            <person name="Lipzen A."/>
            <person name="Lundell T."/>
            <person name="Morin E."/>
            <person name="Murat C."/>
            <person name="Riley R."/>
            <person name="Ohm R."/>
            <person name="Sun H."/>
            <person name="Tunlid A."/>
            <person name="Henrissat B."/>
            <person name="Grigoriev I.V."/>
            <person name="Hibbett D.S."/>
            <person name="Martin F."/>
        </authorList>
    </citation>
    <scope>NUCLEOTIDE SEQUENCE [LARGE SCALE GENOMIC DNA]</scope>
    <source>
        <strain evidence="3">Ve08.2h10</strain>
    </source>
</reference>
<evidence type="ECO:0000313" key="2">
    <source>
        <dbReference type="EMBL" id="KIK81713.1"/>
    </source>
</evidence>
<proteinExistence type="predicted"/>
<gene>
    <name evidence="2" type="ORF">PAXRUDRAFT_746436</name>
</gene>
<protein>
    <submittedName>
        <fullName evidence="2">Uncharacterized protein</fullName>
    </submittedName>
</protein>